<keyword evidence="13" id="KW-1185">Reference proteome</keyword>
<dbReference type="Gene3D" id="3.20.20.80">
    <property type="entry name" value="Glycosidases"/>
    <property type="match status" value="1"/>
</dbReference>
<feature type="region of interest" description="Disordered" evidence="9">
    <location>
        <begin position="1068"/>
        <end position="1095"/>
    </location>
</feature>
<dbReference type="EMBL" id="MU826834">
    <property type="protein sequence ID" value="KAJ7372790.1"/>
    <property type="molecule type" value="Genomic_DNA"/>
</dbReference>
<dbReference type="SUPFAM" id="SSF55545">
    <property type="entry name" value="beta-N-acetylhexosaminidase-like domain"/>
    <property type="match status" value="1"/>
</dbReference>
<dbReference type="EC" id="3.2.1.52" evidence="3"/>
<dbReference type="Proteomes" id="UP001163046">
    <property type="component" value="Unassembled WGS sequence"/>
</dbReference>
<keyword evidence="10" id="KW-0812">Transmembrane</keyword>
<dbReference type="Gene3D" id="2.60.40.290">
    <property type="match status" value="1"/>
</dbReference>
<dbReference type="InterPro" id="IPR015882">
    <property type="entry name" value="HEX_bac_N"/>
</dbReference>
<organism evidence="12 13">
    <name type="scientific">Desmophyllum pertusum</name>
    <dbReference type="NCBI Taxonomy" id="174260"/>
    <lineage>
        <taxon>Eukaryota</taxon>
        <taxon>Metazoa</taxon>
        <taxon>Cnidaria</taxon>
        <taxon>Anthozoa</taxon>
        <taxon>Hexacorallia</taxon>
        <taxon>Scleractinia</taxon>
        <taxon>Caryophylliina</taxon>
        <taxon>Caryophylliidae</taxon>
        <taxon>Desmophyllum</taxon>
    </lineage>
</organism>
<keyword evidence="10" id="KW-0472">Membrane</keyword>
<accession>A0A9W9Z0I6</accession>
<feature type="region of interest" description="Disordered" evidence="9">
    <location>
        <begin position="1184"/>
        <end position="1203"/>
    </location>
</feature>
<evidence type="ECO:0000256" key="4">
    <source>
        <dbReference type="ARBA" id="ARBA00022801"/>
    </source>
</evidence>
<dbReference type="InterPro" id="IPR025705">
    <property type="entry name" value="Beta_hexosaminidase_sua/sub"/>
</dbReference>
<dbReference type="GO" id="GO:0030247">
    <property type="term" value="F:polysaccharide binding"/>
    <property type="evidence" value="ECO:0007669"/>
    <property type="project" value="InterPro"/>
</dbReference>
<keyword evidence="5" id="KW-0326">Glycosidase</keyword>
<dbReference type="Pfam" id="PF03173">
    <property type="entry name" value="CHB_HEX"/>
    <property type="match status" value="1"/>
</dbReference>
<feature type="region of interest" description="Disordered" evidence="9">
    <location>
        <begin position="1211"/>
        <end position="1409"/>
    </location>
</feature>
<feature type="domain" description="Chitobiase/beta-hexosaminidases N-terminal" evidence="11">
    <location>
        <begin position="273"/>
        <end position="427"/>
    </location>
</feature>
<evidence type="ECO:0000256" key="6">
    <source>
        <dbReference type="ARBA" id="ARBA00030512"/>
    </source>
</evidence>
<dbReference type="Pfam" id="PF03174">
    <property type="entry name" value="CHB_HEX_C"/>
    <property type="match status" value="1"/>
</dbReference>
<dbReference type="Gene3D" id="3.30.379.10">
    <property type="entry name" value="Chitobiase/beta-hexosaminidase domain 2-like"/>
    <property type="match status" value="1"/>
</dbReference>
<gene>
    <name evidence="12" type="ORF">OS493_016709</name>
</gene>
<dbReference type="SUPFAM" id="SSF81296">
    <property type="entry name" value="E set domains"/>
    <property type="match status" value="1"/>
</dbReference>
<dbReference type="GO" id="GO:0005975">
    <property type="term" value="P:carbohydrate metabolic process"/>
    <property type="evidence" value="ECO:0007669"/>
    <property type="project" value="InterPro"/>
</dbReference>
<dbReference type="InterPro" id="IPR004866">
    <property type="entry name" value="CHB/HEX_N_dom"/>
</dbReference>
<evidence type="ECO:0000259" key="11">
    <source>
        <dbReference type="SMART" id="SM01081"/>
    </source>
</evidence>
<dbReference type="InterPro" id="IPR013783">
    <property type="entry name" value="Ig-like_fold"/>
</dbReference>
<dbReference type="GO" id="GO:0016020">
    <property type="term" value="C:membrane"/>
    <property type="evidence" value="ECO:0007669"/>
    <property type="project" value="TreeGrafter"/>
</dbReference>
<comment type="catalytic activity">
    <reaction evidence="1">
        <text>Hydrolysis of terminal non-reducing N-acetyl-D-hexosamine residues in N-acetyl-beta-D-hexosaminides.</text>
        <dbReference type="EC" id="3.2.1.52"/>
    </reaction>
</comment>
<dbReference type="PANTHER" id="PTHR22600">
    <property type="entry name" value="BETA-HEXOSAMINIDASE"/>
    <property type="match status" value="1"/>
</dbReference>
<feature type="region of interest" description="Disordered" evidence="9">
    <location>
        <begin position="68"/>
        <end position="119"/>
    </location>
</feature>
<name>A0A9W9Z0I6_9CNID</name>
<dbReference type="SUPFAM" id="SSF51445">
    <property type="entry name" value="(Trans)glycosidases"/>
    <property type="match status" value="1"/>
</dbReference>
<dbReference type="InterPro" id="IPR017853">
    <property type="entry name" value="GH"/>
</dbReference>
<comment type="similarity">
    <text evidence="2">Belongs to the glycosyl hydrolase 20 family.</text>
</comment>
<evidence type="ECO:0000256" key="3">
    <source>
        <dbReference type="ARBA" id="ARBA00012663"/>
    </source>
</evidence>
<evidence type="ECO:0000256" key="2">
    <source>
        <dbReference type="ARBA" id="ARBA00006285"/>
    </source>
</evidence>
<dbReference type="InterPro" id="IPR008965">
    <property type="entry name" value="CBM2/CBM3_carb-bd_dom_sf"/>
</dbReference>
<feature type="transmembrane region" description="Helical" evidence="10">
    <location>
        <begin position="12"/>
        <end position="32"/>
    </location>
</feature>
<keyword evidence="4" id="KW-0378">Hydrolase</keyword>
<evidence type="ECO:0000256" key="1">
    <source>
        <dbReference type="ARBA" id="ARBA00001231"/>
    </source>
</evidence>
<dbReference type="PRINTS" id="PR00738">
    <property type="entry name" value="GLHYDRLASE20"/>
</dbReference>
<keyword evidence="10" id="KW-1133">Transmembrane helix</keyword>
<dbReference type="OrthoDB" id="428480at2759"/>
<sequence>MPRGTWTCIHLPRFTTLVFLILILNVGVFILLNYSIPHEKDGLASHLSKKAKENRKLNINLKEFSSNQDKDDILPKDEHQPLHDTYTKSPSASNHSSSDKSALRNFEGESKQSESEDDQKLAFKSFTSSSYRGGDRLEGTTKEISNNFLFKQISVRPVNSILVTKTFSSKYKMSSQDVQDVKPYVVSFDTQKNSSSHYVQNDSLMEKINKKEISATTIIKSESSSSSVSPEKVIPPSKESISKIGTESVHVSMAHVDTTTKLLTQEDLNSIAENMEVRFEVLENPRTAIITLRNKGLVPIERKQWSIHFCITTGLELGHLVHRPEGYVLPGEKSIKLTHFNGCAYKLEPTRDFKPILPGSSLAFKVNIGPTIARSDLGPKWYVTAEGLQPRTISNTADEDLSFVFVSGRKGFWDRFGNNDVADLGKAPLLVIPTPLMIVGLNESKKLSIDSKWVVIGGPGVEEETSFLAGKLQLQKSLSQTTGRKVIKLTLGKVQLAMPEYKEQPSNQSSRESYHLQVYASEQLINITGTGSAGVFYGVQTLLSLMDDQGVVPQVSIKDSPRFSYRGLMVDVARNFRPKEEILKLLDVMAMYKMNKFHFHLSDNEGWRLEIPGIEELTSVGARRCHDEQEKTCIMSQLGSGPDTSTSGTGHYSTEDYREILRHATQRHIQVIPEFDFPGHSHAAIKSMIARHDRLITQQGNEREAKQFLLNDFKDESRYLSVQIFTDETSNCCLNSTYTLMDYILRVLVDLHHDSQPLTVFHFGGDEVPGGAWQKSPACEQLAKTLNFPYKGIHTHDKLKEYFLQRLSNITEHMNVGIAGWGDFLYNSKTRTLAPREFFPNKEVYSFSWSVTDVSKQHREVSLMANQGYKVVLSSPDFIYLDHPYEPDLEERGKYWATPYIDTRKIFSFMPESLYKDIDQIQNCNGLNKCVDGRQNVLGVEAAVWGETIRTADHMYAMLFPRLLALAERAWHKASWEDISDKGARDREKTGDWTNFANTLGYKELGRLDKMGVAYHVTPPGARFIGNKLDTRAALPGLKVEYSTDNGITWNDVTSHKEVNGKVKLRTRSADNQRVSREVEVTPPAPARPAPVAVENTNNDNIVPQAEVKPPTPARPAPVAVENTNNDNIVPQAEVKPPTPARPAPVAVENTNNDNIVPQAEVKPPTPARPAPVAVENTNNDNIVPQAEVKPPTPARPAPVAVENTNNDNIVPQAEVKPPTPARPAPVAVENTNNDNIVPQAEVKPPTPARPAPVAVEKISNDNIVPQAEVKPPTPARPAPVAVEKTNNDNIVPQAEPGKHEQQKDEDRTEHIKTDVESQRNHAESSKIKEDRIETRNDRSGIKKERPEFKEEINEIKDENSEVKDETSEIMEETSEIKEETSEIKEETSEIKDKRTDMKDERSEIKEER</sequence>
<proteinExistence type="inferred from homology"/>
<feature type="compositionally biased region" description="Basic and acidic residues" evidence="9">
    <location>
        <begin position="97"/>
        <end position="119"/>
    </location>
</feature>
<dbReference type="Pfam" id="PF00728">
    <property type="entry name" value="Glyco_hydro_20"/>
    <property type="match status" value="1"/>
</dbReference>
<dbReference type="CDD" id="cd02847">
    <property type="entry name" value="E_set_Chitobiase_C"/>
    <property type="match status" value="1"/>
</dbReference>
<evidence type="ECO:0000256" key="8">
    <source>
        <dbReference type="PIRSR" id="PIRSR625705-1"/>
    </source>
</evidence>
<feature type="compositionally biased region" description="Low complexity" evidence="9">
    <location>
        <begin position="219"/>
        <end position="238"/>
    </location>
</feature>
<evidence type="ECO:0000313" key="12">
    <source>
        <dbReference type="EMBL" id="KAJ7372790.1"/>
    </source>
</evidence>
<protein>
    <recommendedName>
        <fullName evidence="3">beta-N-acetylhexosaminidase</fullName>
        <ecNumber evidence="3">3.2.1.52</ecNumber>
    </recommendedName>
    <alternativeName>
        <fullName evidence="6">Beta-N-acetylhexosaminidase</fullName>
    </alternativeName>
    <alternativeName>
        <fullName evidence="7">N-acetyl-beta-glucosaminidase</fullName>
    </alternativeName>
</protein>
<dbReference type="InterPro" id="IPR012291">
    <property type="entry name" value="CBM2_carb-bd_dom_sf"/>
</dbReference>
<feature type="compositionally biased region" description="Basic and acidic residues" evidence="9">
    <location>
        <begin position="1068"/>
        <end position="1080"/>
    </location>
</feature>
<dbReference type="InterPro" id="IPR014756">
    <property type="entry name" value="Ig_E-set"/>
</dbReference>
<dbReference type="Pfam" id="PF02838">
    <property type="entry name" value="Glyco_hydro_20b"/>
    <property type="match status" value="1"/>
</dbReference>
<evidence type="ECO:0000256" key="7">
    <source>
        <dbReference type="ARBA" id="ARBA00033000"/>
    </source>
</evidence>
<dbReference type="InterPro" id="IPR004867">
    <property type="entry name" value="CHB_C_dom"/>
</dbReference>
<evidence type="ECO:0000256" key="5">
    <source>
        <dbReference type="ARBA" id="ARBA00023295"/>
    </source>
</evidence>
<feature type="active site" description="Proton donor" evidence="8">
    <location>
        <position position="767"/>
    </location>
</feature>
<feature type="compositionally biased region" description="Basic and acidic residues" evidence="9">
    <location>
        <begin position="68"/>
        <end position="86"/>
    </location>
</feature>
<evidence type="ECO:0000256" key="10">
    <source>
        <dbReference type="SAM" id="Phobius"/>
    </source>
</evidence>
<evidence type="ECO:0000313" key="13">
    <source>
        <dbReference type="Proteomes" id="UP001163046"/>
    </source>
</evidence>
<dbReference type="SUPFAM" id="SSF49384">
    <property type="entry name" value="Carbohydrate-binding domain"/>
    <property type="match status" value="1"/>
</dbReference>
<feature type="compositionally biased region" description="Basic and acidic residues" evidence="9">
    <location>
        <begin position="1297"/>
        <end position="1367"/>
    </location>
</feature>
<feature type="region of interest" description="Disordered" evidence="9">
    <location>
        <begin position="1130"/>
        <end position="1176"/>
    </location>
</feature>
<comment type="caution">
    <text evidence="12">The sequence shown here is derived from an EMBL/GenBank/DDBJ whole genome shotgun (WGS) entry which is preliminary data.</text>
</comment>
<dbReference type="PANTHER" id="PTHR22600:SF57">
    <property type="entry name" value="BETA-N-ACETYLHEXOSAMINIDASE"/>
    <property type="match status" value="1"/>
</dbReference>
<dbReference type="InterPro" id="IPR029018">
    <property type="entry name" value="Hex-like_dom2"/>
</dbReference>
<feature type="region of interest" description="Disordered" evidence="9">
    <location>
        <begin position="219"/>
        <end position="239"/>
    </location>
</feature>
<dbReference type="InterPro" id="IPR015883">
    <property type="entry name" value="Glyco_hydro_20_cat"/>
</dbReference>
<evidence type="ECO:0000256" key="9">
    <source>
        <dbReference type="SAM" id="MobiDB-lite"/>
    </source>
</evidence>
<reference evidence="12" key="1">
    <citation type="submission" date="2023-01" db="EMBL/GenBank/DDBJ databases">
        <title>Genome assembly of the deep-sea coral Lophelia pertusa.</title>
        <authorList>
            <person name="Herrera S."/>
            <person name="Cordes E."/>
        </authorList>
    </citation>
    <scope>NUCLEOTIDE SEQUENCE</scope>
    <source>
        <strain evidence="12">USNM1676648</strain>
        <tissue evidence="12">Polyp</tissue>
    </source>
</reference>
<dbReference type="Gene3D" id="2.60.40.10">
    <property type="entry name" value="Immunoglobulins"/>
    <property type="match status" value="1"/>
</dbReference>
<dbReference type="GO" id="GO:0004563">
    <property type="term" value="F:beta-N-acetylhexosaminidase activity"/>
    <property type="evidence" value="ECO:0007669"/>
    <property type="project" value="UniProtKB-EC"/>
</dbReference>
<dbReference type="GO" id="GO:0030203">
    <property type="term" value="P:glycosaminoglycan metabolic process"/>
    <property type="evidence" value="ECO:0007669"/>
    <property type="project" value="TreeGrafter"/>
</dbReference>
<dbReference type="SMART" id="SM01081">
    <property type="entry name" value="CHB_HEX"/>
    <property type="match status" value="1"/>
</dbReference>
<feature type="compositionally biased region" description="Basic and acidic residues" evidence="9">
    <location>
        <begin position="1375"/>
        <end position="1409"/>
    </location>
</feature>